<feature type="transmembrane region" description="Helical" evidence="3">
    <location>
        <begin position="118"/>
        <end position="135"/>
    </location>
</feature>
<evidence type="ECO:0000313" key="5">
    <source>
        <dbReference type="Proteomes" id="UP000422837"/>
    </source>
</evidence>
<gene>
    <name evidence="4" type="ORF">GFU50_18430</name>
</gene>
<keyword evidence="3" id="KW-1133">Transmembrane helix</keyword>
<evidence type="ECO:0000256" key="3">
    <source>
        <dbReference type="SAM" id="Phobius"/>
    </source>
</evidence>
<sequence>MYRKRTNEMTRMALFFALLIVTAKLVIPLPLLDYLSLQIITVFLIYPFLGKKDGSIVMISYLILGVIGLPIFASGGGFAYVFKPTFGFLLAFATLPLIQALLTQLVRQQKWSPLTRMLIINYSSLFYIHLIGIGYKLVILRLATQNFAALSSILTVTTLIDLSCDILLVFVASVVTLKMKSLLGVKASGLFN</sequence>
<dbReference type="Pfam" id="PF02632">
    <property type="entry name" value="BioY"/>
    <property type="match status" value="1"/>
</dbReference>
<keyword evidence="4" id="KW-0614">Plasmid</keyword>
<keyword evidence="2 3" id="KW-0472">Membrane</keyword>
<evidence type="ECO:0000313" key="4">
    <source>
        <dbReference type="EMBL" id="QGN31459.1"/>
    </source>
</evidence>
<accession>A0ABD6Z4Q3</accession>
<name>A0ABD6Z4Q3_ENTCA</name>
<protein>
    <recommendedName>
        <fullName evidence="2">Biotin transporter</fullName>
    </recommendedName>
</protein>
<feature type="transmembrane region" description="Helical" evidence="3">
    <location>
        <begin position="61"/>
        <end position="82"/>
    </location>
</feature>
<keyword evidence="2" id="KW-0813">Transport</keyword>
<comment type="similarity">
    <text evidence="1 2">Belongs to the BioY family.</text>
</comment>
<dbReference type="GO" id="GO:0005886">
    <property type="term" value="C:plasma membrane"/>
    <property type="evidence" value="ECO:0007669"/>
    <property type="project" value="UniProtKB-SubCell"/>
</dbReference>
<geneLocation type="plasmid" evidence="4 5">
    <name>unnamed3</name>
</geneLocation>
<dbReference type="PIRSF" id="PIRSF016661">
    <property type="entry name" value="BioY"/>
    <property type="match status" value="1"/>
</dbReference>
<dbReference type="PANTHER" id="PTHR34295">
    <property type="entry name" value="BIOTIN TRANSPORTER BIOY"/>
    <property type="match status" value="1"/>
</dbReference>
<dbReference type="InterPro" id="IPR003784">
    <property type="entry name" value="BioY"/>
</dbReference>
<dbReference type="Gene3D" id="1.10.1760.20">
    <property type="match status" value="1"/>
</dbReference>
<comment type="subcellular location">
    <subcellularLocation>
        <location evidence="2">Cell membrane</location>
        <topology evidence="2">Multi-pass membrane protein</topology>
    </subcellularLocation>
</comment>
<keyword evidence="3" id="KW-0812">Transmembrane</keyword>
<dbReference type="RefSeq" id="WP_154694696.1">
    <property type="nucleotide sequence ID" value="NZ_CP046126.1"/>
</dbReference>
<feature type="transmembrane region" description="Helical" evidence="3">
    <location>
        <begin position="147"/>
        <end position="177"/>
    </location>
</feature>
<dbReference type="EMBL" id="CP046126">
    <property type="protein sequence ID" value="QGN31459.1"/>
    <property type="molecule type" value="Genomic_DNA"/>
</dbReference>
<organism evidence="4 5">
    <name type="scientific">Enterococcus casseliflavus</name>
    <name type="common">Enterococcus flavescens</name>
    <dbReference type="NCBI Taxonomy" id="37734"/>
    <lineage>
        <taxon>Bacteria</taxon>
        <taxon>Bacillati</taxon>
        <taxon>Bacillota</taxon>
        <taxon>Bacilli</taxon>
        <taxon>Lactobacillales</taxon>
        <taxon>Enterococcaceae</taxon>
        <taxon>Enterococcus</taxon>
    </lineage>
</organism>
<evidence type="ECO:0000256" key="1">
    <source>
        <dbReference type="ARBA" id="ARBA00010692"/>
    </source>
</evidence>
<dbReference type="AlphaFoldDB" id="A0ABD6Z4Q3"/>
<evidence type="ECO:0000256" key="2">
    <source>
        <dbReference type="PIRNR" id="PIRNR016661"/>
    </source>
</evidence>
<dbReference type="PANTHER" id="PTHR34295:SF1">
    <property type="entry name" value="BIOTIN TRANSPORTER BIOY"/>
    <property type="match status" value="1"/>
</dbReference>
<keyword evidence="2" id="KW-1003">Cell membrane</keyword>
<dbReference type="GO" id="GO:0015225">
    <property type="term" value="F:biotin transmembrane transporter activity"/>
    <property type="evidence" value="ECO:0007669"/>
    <property type="project" value="UniProtKB-UniRule"/>
</dbReference>
<feature type="transmembrane region" description="Helical" evidence="3">
    <location>
        <begin position="88"/>
        <end position="106"/>
    </location>
</feature>
<reference evidence="4 5" key="1">
    <citation type="submission" date="2019-11" db="EMBL/GenBank/DDBJ databases">
        <title>Detection and genome characteristic of a blood enterococcus casselifavus isolate from Zhengzhou,china.</title>
        <authorList>
            <person name="Wen P."/>
        </authorList>
    </citation>
    <scope>NUCLEOTIDE SEQUENCE [LARGE SCALE GENOMIC DNA]</scope>
    <source>
        <strain evidence="4 5">EC291</strain>
        <plasmid evidence="4 5">unnamed3</plasmid>
    </source>
</reference>
<proteinExistence type="inferred from homology"/>
<dbReference type="Proteomes" id="UP000422837">
    <property type="component" value="Plasmid unnamed3"/>
</dbReference>